<dbReference type="Gene3D" id="2.170.130.10">
    <property type="entry name" value="TonB-dependent receptor, plug domain"/>
    <property type="match status" value="1"/>
</dbReference>
<evidence type="ECO:0000259" key="9">
    <source>
        <dbReference type="SMART" id="SM00965"/>
    </source>
</evidence>
<dbReference type="Gene3D" id="2.40.170.20">
    <property type="entry name" value="TonB-dependent receptor, beta-barrel domain"/>
    <property type="match status" value="1"/>
</dbReference>
<dbReference type="InterPro" id="IPR037066">
    <property type="entry name" value="Plug_dom_sf"/>
</dbReference>
<comment type="similarity">
    <text evidence="7">Belongs to the TonB-dependent receptor family.</text>
</comment>
<evidence type="ECO:0000256" key="3">
    <source>
        <dbReference type="ARBA" id="ARBA00022452"/>
    </source>
</evidence>
<dbReference type="FunFam" id="2.170.130.10:FF:000003">
    <property type="entry name" value="SusC/RagA family TonB-linked outer membrane protein"/>
    <property type="match status" value="1"/>
</dbReference>
<comment type="subcellular location">
    <subcellularLocation>
        <location evidence="1 7">Cell outer membrane</location>
        <topology evidence="1 7">Multi-pass membrane protein</topology>
    </subcellularLocation>
</comment>
<dbReference type="SUPFAM" id="SSF49464">
    <property type="entry name" value="Carboxypeptidase regulatory domain-like"/>
    <property type="match status" value="1"/>
</dbReference>
<evidence type="ECO:0000256" key="4">
    <source>
        <dbReference type="ARBA" id="ARBA00022692"/>
    </source>
</evidence>
<evidence type="ECO:0000256" key="1">
    <source>
        <dbReference type="ARBA" id="ARBA00004571"/>
    </source>
</evidence>
<dbReference type="InterPro" id="IPR023997">
    <property type="entry name" value="TonB-dep_OMP_SusC/RagA_CS"/>
</dbReference>
<dbReference type="InterPro" id="IPR008969">
    <property type="entry name" value="CarboxyPept-like_regulatory"/>
</dbReference>
<dbReference type="PROSITE" id="PS52016">
    <property type="entry name" value="TONB_DEPENDENT_REC_3"/>
    <property type="match status" value="1"/>
</dbReference>
<evidence type="ECO:0000313" key="10">
    <source>
        <dbReference type="EMBL" id="MBD2700506.1"/>
    </source>
</evidence>
<dbReference type="NCBIfam" id="TIGR04057">
    <property type="entry name" value="SusC_RagA_signa"/>
    <property type="match status" value="1"/>
</dbReference>
<dbReference type="InterPro" id="IPR039426">
    <property type="entry name" value="TonB-dep_rcpt-like"/>
</dbReference>
<evidence type="ECO:0000256" key="2">
    <source>
        <dbReference type="ARBA" id="ARBA00022448"/>
    </source>
</evidence>
<dbReference type="InterPro" id="IPR002105">
    <property type="entry name" value="Dockerin_1_rpt"/>
</dbReference>
<dbReference type="SUPFAM" id="SSF56935">
    <property type="entry name" value="Porins"/>
    <property type="match status" value="1"/>
</dbReference>
<feature type="domain" description="Secretin/TonB short N-terminal" evidence="9">
    <location>
        <begin position="54"/>
        <end position="104"/>
    </location>
</feature>
<feature type="compositionally biased region" description="Polar residues" evidence="8">
    <location>
        <begin position="105"/>
        <end position="122"/>
    </location>
</feature>
<sequence length="1102" mass="121434">MRTSVSLMLIVLVASLTYGRDGLAQDLLKRSVTVEAEQRDLKTILNQLEKSAKVRFSYTPSLIRDRKVSLTMHNQPLEDVLVKLLRPLRIQYAVSGGYIILNREPSPTDTNQSGHATSSSTDMAAVDMDKPVDRSVSGNVTDEKGQGLPGVNVVIKGTTRGTTSNADGSYRLNVPEGAASTLVFSLVGYTTQEIIVGTRTTLDIQLQPDNKTLNEVVVVGYGTQKKSDLTGSIASVNSAIIGRSSTTDATGALQGNVPGVVVVKNVGKPGSGYSINVRGTSSFGGSNSPLFVIDGIPTTSGLNDINPADIDKIDVLKDASATAIYGSRGAKGVVIVTTKRGKSGKTTISYDGYVGSRVPIHLPDMMDGPDYVAFRTQLFQAQGRDISRTNTAFFTPEQWANIDAGKFTDWPSLFLKNGLQMNHNLSASGGDDKTRFSLGAGFLQEDGNVSPESFKRYSFRGNVDRQISEKWKAGINFYISQDLQNQGSYEALRSAYRLPPTVSPYDNNGTPVFRVLGGDGVINPLFDRDNDIRMNRYFRAFGNIYVQLQPTQGLTLKSTFSPNYYTTRTAWFIGGLSKEGAGAGGYNKATYDNSEQLNWRWDNQAIYEADFGGVHKITATLVQSMQLERLESSGADVFNLPYNSLWYNLGSATNTTTAGVYSGPTVRSNFSLYTLTELIGRVNYSYKDKYLLTVSGTYDGSSHLAAGNQYGFFPSAAIKWRLGQENFMKTFTPVNDLSFRLSYGASGNDRIDPYTTQATLGSSVTYFGSALAQGYSPNRLANKDLTWETTQEINLGLDFSLFNNRLYGSIDVYNRDIRNILVDKNLPAPAGFNSIKANLGRLRNRGIEVGLSTINIEKGKFSWKTDYVFDANKNQIRETANGAKDDVGSLFFIGQPVQVNYDYVFDGIWQTSEADLAAKYNQKPGQVRVKDINNDGVINASDRQIIGKRVPSWTGSIGNTFRYGNLDLYVLVYSRQGEQYSSSFDASFMNYNQIYKQMNVDYWTPTNPSTTHFQPGNPGSFVNAIYYRKSDFVRVNNITLGYTFPRELLQKVNINSLRLYATATNPFLFTKYDGFDPEWTSQNTYGTAISTATYLFGVNLSF</sequence>
<accession>A0A926Y246</accession>
<keyword evidence="11" id="KW-1185">Reference proteome</keyword>
<organism evidence="10 11">
    <name type="scientific">Spirosoma profusum</name>
    <dbReference type="NCBI Taxonomy" id="2771354"/>
    <lineage>
        <taxon>Bacteria</taxon>
        <taxon>Pseudomonadati</taxon>
        <taxon>Bacteroidota</taxon>
        <taxon>Cytophagia</taxon>
        <taxon>Cytophagales</taxon>
        <taxon>Cytophagaceae</taxon>
        <taxon>Spirosoma</taxon>
    </lineage>
</organism>
<dbReference type="RefSeq" id="WP_190886357.1">
    <property type="nucleotide sequence ID" value="NZ_JACWZY010000004.1"/>
</dbReference>
<evidence type="ECO:0000313" key="11">
    <source>
        <dbReference type="Proteomes" id="UP000598820"/>
    </source>
</evidence>
<protein>
    <submittedName>
        <fullName evidence="10">TonB-dependent receptor</fullName>
    </submittedName>
</protein>
<dbReference type="Gene3D" id="2.60.40.1120">
    <property type="entry name" value="Carboxypeptidase-like, regulatory domain"/>
    <property type="match status" value="1"/>
</dbReference>
<keyword evidence="10" id="KW-0675">Receptor</keyword>
<dbReference type="InterPro" id="IPR036942">
    <property type="entry name" value="Beta-barrel_TonB_sf"/>
</dbReference>
<dbReference type="GO" id="GO:0004553">
    <property type="term" value="F:hydrolase activity, hydrolyzing O-glycosyl compounds"/>
    <property type="evidence" value="ECO:0007669"/>
    <property type="project" value="InterPro"/>
</dbReference>
<feature type="region of interest" description="Disordered" evidence="8">
    <location>
        <begin position="103"/>
        <end position="126"/>
    </location>
</feature>
<name>A0A926Y246_9BACT</name>
<dbReference type="GO" id="GO:0000272">
    <property type="term" value="P:polysaccharide catabolic process"/>
    <property type="evidence" value="ECO:0007669"/>
    <property type="project" value="InterPro"/>
</dbReference>
<dbReference type="Gene3D" id="3.55.50.30">
    <property type="match status" value="1"/>
</dbReference>
<evidence type="ECO:0000256" key="6">
    <source>
        <dbReference type="ARBA" id="ARBA00023237"/>
    </source>
</evidence>
<evidence type="ECO:0000256" key="8">
    <source>
        <dbReference type="SAM" id="MobiDB-lite"/>
    </source>
</evidence>
<dbReference type="NCBIfam" id="TIGR04056">
    <property type="entry name" value="OMP_RagA_SusC"/>
    <property type="match status" value="1"/>
</dbReference>
<dbReference type="InterPro" id="IPR011662">
    <property type="entry name" value="Secretin/TonB_short_N"/>
</dbReference>
<keyword evidence="5 7" id="KW-0472">Membrane</keyword>
<dbReference type="Proteomes" id="UP000598820">
    <property type="component" value="Unassembled WGS sequence"/>
</dbReference>
<evidence type="ECO:0000256" key="5">
    <source>
        <dbReference type="ARBA" id="ARBA00023136"/>
    </source>
</evidence>
<keyword evidence="3 7" id="KW-1134">Transmembrane beta strand</keyword>
<keyword evidence="6 7" id="KW-0998">Cell outer membrane</keyword>
<comment type="caution">
    <text evidence="10">The sequence shown here is derived from an EMBL/GenBank/DDBJ whole genome shotgun (WGS) entry which is preliminary data.</text>
</comment>
<dbReference type="Pfam" id="PF13715">
    <property type="entry name" value="CarbopepD_reg_2"/>
    <property type="match status" value="1"/>
</dbReference>
<reference evidence="10" key="1">
    <citation type="submission" date="2020-09" db="EMBL/GenBank/DDBJ databases">
        <authorList>
            <person name="Kim M.K."/>
        </authorList>
    </citation>
    <scope>NUCLEOTIDE SEQUENCE</scope>
    <source>
        <strain evidence="10">BT702</strain>
    </source>
</reference>
<dbReference type="GO" id="GO:0009279">
    <property type="term" value="C:cell outer membrane"/>
    <property type="evidence" value="ECO:0007669"/>
    <property type="project" value="UniProtKB-SubCell"/>
</dbReference>
<proteinExistence type="inferred from homology"/>
<dbReference type="SMART" id="SM00965">
    <property type="entry name" value="STN"/>
    <property type="match status" value="1"/>
</dbReference>
<dbReference type="Pfam" id="PF07715">
    <property type="entry name" value="Plug"/>
    <property type="match status" value="1"/>
</dbReference>
<dbReference type="EMBL" id="JACWZY010000004">
    <property type="protein sequence ID" value="MBD2700506.1"/>
    <property type="molecule type" value="Genomic_DNA"/>
</dbReference>
<gene>
    <name evidence="10" type="ORF">IC229_07660</name>
</gene>
<keyword evidence="4 7" id="KW-0812">Transmembrane</keyword>
<dbReference type="InterPro" id="IPR023996">
    <property type="entry name" value="TonB-dep_OMP_SusC/RagA"/>
</dbReference>
<dbReference type="InterPro" id="IPR012910">
    <property type="entry name" value="Plug_dom"/>
</dbReference>
<evidence type="ECO:0000256" key="7">
    <source>
        <dbReference type="PROSITE-ProRule" id="PRU01360"/>
    </source>
</evidence>
<keyword evidence="2 7" id="KW-0813">Transport</keyword>
<dbReference type="AlphaFoldDB" id="A0A926Y246"/>
<dbReference type="PROSITE" id="PS00448">
    <property type="entry name" value="CLOS_CELLULOSOME_RPT"/>
    <property type="match status" value="1"/>
</dbReference>